<evidence type="ECO:0000313" key="1">
    <source>
        <dbReference type="EMBL" id="KAE9405617.1"/>
    </source>
</evidence>
<dbReference type="OrthoDB" id="391988at2759"/>
<accession>A0A6A4I968</accession>
<keyword evidence="2" id="KW-1185">Reference proteome</keyword>
<name>A0A6A4I968_9AGAR</name>
<dbReference type="Proteomes" id="UP000799118">
    <property type="component" value="Unassembled WGS sequence"/>
</dbReference>
<protein>
    <submittedName>
        <fullName evidence="1">Uncharacterized protein</fullName>
    </submittedName>
</protein>
<dbReference type="AlphaFoldDB" id="A0A6A4I968"/>
<gene>
    <name evidence="1" type="ORF">BT96DRAFT_330760</name>
</gene>
<sequence length="130" mass="14989">MSGRAPVIVVFTKLDLLEESVERELEVAEPNLDDDTFNRRTKEEVNLLLEELCYVPFKEKINHDYPLIAVSSLEDHHADQIGALVKLTLEKFRYACATKIQPELSGKSFLKNKLRISLENLPKCHFLFCQ</sequence>
<evidence type="ECO:0000313" key="2">
    <source>
        <dbReference type="Proteomes" id="UP000799118"/>
    </source>
</evidence>
<reference evidence="1" key="1">
    <citation type="journal article" date="2019" name="Environ. Microbiol.">
        <title>Fungal ecological strategies reflected in gene transcription - a case study of two litter decomposers.</title>
        <authorList>
            <person name="Barbi F."/>
            <person name="Kohler A."/>
            <person name="Barry K."/>
            <person name="Baskaran P."/>
            <person name="Daum C."/>
            <person name="Fauchery L."/>
            <person name="Ihrmark K."/>
            <person name="Kuo A."/>
            <person name="LaButti K."/>
            <person name="Lipzen A."/>
            <person name="Morin E."/>
            <person name="Grigoriev I.V."/>
            <person name="Henrissat B."/>
            <person name="Lindahl B."/>
            <person name="Martin F."/>
        </authorList>
    </citation>
    <scope>NUCLEOTIDE SEQUENCE</scope>
    <source>
        <strain evidence="1">JB14</strain>
    </source>
</reference>
<organism evidence="1 2">
    <name type="scientific">Gymnopus androsaceus JB14</name>
    <dbReference type="NCBI Taxonomy" id="1447944"/>
    <lineage>
        <taxon>Eukaryota</taxon>
        <taxon>Fungi</taxon>
        <taxon>Dikarya</taxon>
        <taxon>Basidiomycota</taxon>
        <taxon>Agaricomycotina</taxon>
        <taxon>Agaricomycetes</taxon>
        <taxon>Agaricomycetidae</taxon>
        <taxon>Agaricales</taxon>
        <taxon>Marasmiineae</taxon>
        <taxon>Omphalotaceae</taxon>
        <taxon>Gymnopus</taxon>
    </lineage>
</organism>
<dbReference type="EMBL" id="ML769408">
    <property type="protein sequence ID" value="KAE9405617.1"/>
    <property type="molecule type" value="Genomic_DNA"/>
</dbReference>
<proteinExistence type="predicted"/>